<evidence type="ECO:0000256" key="1">
    <source>
        <dbReference type="ARBA" id="ARBA00023015"/>
    </source>
</evidence>
<dbReference type="InterPro" id="IPR029016">
    <property type="entry name" value="GAF-like_dom_sf"/>
</dbReference>
<feature type="domain" description="IclR-ED" evidence="5">
    <location>
        <begin position="82"/>
        <end position="265"/>
    </location>
</feature>
<dbReference type="CDD" id="cd00090">
    <property type="entry name" value="HTH_ARSR"/>
    <property type="match status" value="1"/>
</dbReference>
<dbReference type="InterPro" id="IPR036390">
    <property type="entry name" value="WH_DNA-bd_sf"/>
</dbReference>
<keyword evidence="1" id="KW-0805">Transcription regulation</keyword>
<dbReference type="Pfam" id="PF09339">
    <property type="entry name" value="HTH_IclR"/>
    <property type="match status" value="1"/>
</dbReference>
<gene>
    <name evidence="6" type="ORF">ACFP4F_11405</name>
</gene>
<dbReference type="InterPro" id="IPR014757">
    <property type="entry name" value="Tscrpt_reg_IclR_C"/>
</dbReference>
<dbReference type="PROSITE" id="PS51078">
    <property type="entry name" value="ICLR_ED"/>
    <property type="match status" value="1"/>
</dbReference>
<evidence type="ECO:0000256" key="2">
    <source>
        <dbReference type="ARBA" id="ARBA00023125"/>
    </source>
</evidence>
<dbReference type="RefSeq" id="WP_031053588.1">
    <property type="nucleotide sequence ID" value="NZ_JBHSPX010000004.1"/>
</dbReference>
<dbReference type="PANTHER" id="PTHR30136">
    <property type="entry name" value="HELIX-TURN-HELIX TRANSCRIPTIONAL REGULATOR, ICLR FAMILY"/>
    <property type="match status" value="1"/>
</dbReference>
<dbReference type="SMART" id="SM00346">
    <property type="entry name" value="HTH_ICLR"/>
    <property type="match status" value="1"/>
</dbReference>
<evidence type="ECO:0000313" key="7">
    <source>
        <dbReference type="Proteomes" id="UP001596139"/>
    </source>
</evidence>
<organism evidence="6 7">
    <name type="scientific">Streptomyces ochraceiscleroticus</name>
    <dbReference type="NCBI Taxonomy" id="47761"/>
    <lineage>
        <taxon>Bacteria</taxon>
        <taxon>Bacillati</taxon>
        <taxon>Actinomycetota</taxon>
        <taxon>Actinomycetes</taxon>
        <taxon>Kitasatosporales</taxon>
        <taxon>Streptomycetaceae</taxon>
        <taxon>Streptomyces</taxon>
    </lineage>
</organism>
<evidence type="ECO:0000313" key="6">
    <source>
        <dbReference type="EMBL" id="MFC6063158.1"/>
    </source>
</evidence>
<dbReference type="SUPFAM" id="SSF55781">
    <property type="entry name" value="GAF domain-like"/>
    <property type="match status" value="1"/>
</dbReference>
<proteinExistence type="predicted"/>
<name>A0ABW1MIY8_9ACTN</name>
<dbReference type="Gene3D" id="3.30.450.40">
    <property type="match status" value="1"/>
</dbReference>
<dbReference type="PROSITE" id="PS51077">
    <property type="entry name" value="HTH_ICLR"/>
    <property type="match status" value="1"/>
</dbReference>
<dbReference type="Pfam" id="PF01614">
    <property type="entry name" value="IclR_C"/>
    <property type="match status" value="1"/>
</dbReference>
<dbReference type="InterPro" id="IPR050707">
    <property type="entry name" value="HTH_MetabolicPath_Reg"/>
</dbReference>
<protein>
    <submittedName>
        <fullName evidence="6">IclR family transcriptional regulator</fullName>
    </submittedName>
</protein>
<dbReference type="PANTHER" id="PTHR30136:SF24">
    <property type="entry name" value="HTH-TYPE TRANSCRIPTIONAL REPRESSOR ALLR"/>
    <property type="match status" value="1"/>
</dbReference>
<feature type="domain" description="HTH iclR-type" evidence="4">
    <location>
        <begin position="19"/>
        <end position="81"/>
    </location>
</feature>
<dbReference type="InterPro" id="IPR005471">
    <property type="entry name" value="Tscrpt_reg_IclR_N"/>
</dbReference>
<evidence type="ECO:0000256" key="3">
    <source>
        <dbReference type="ARBA" id="ARBA00023163"/>
    </source>
</evidence>
<comment type="caution">
    <text evidence="6">The sequence shown here is derived from an EMBL/GenBank/DDBJ whole genome shotgun (WGS) entry which is preliminary data.</text>
</comment>
<keyword evidence="7" id="KW-1185">Reference proteome</keyword>
<evidence type="ECO:0000259" key="4">
    <source>
        <dbReference type="PROSITE" id="PS51077"/>
    </source>
</evidence>
<dbReference type="InterPro" id="IPR036388">
    <property type="entry name" value="WH-like_DNA-bd_sf"/>
</dbReference>
<dbReference type="Gene3D" id="1.10.10.10">
    <property type="entry name" value="Winged helix-like DNA-binding domain superfamily/Winged helix DNA-binding domain"/>
    <property type="match status" value="1"/>
</dbReference>
<evidence type="ECO:0000259" key="5">
    <source>
        <dbReference type="PROSITE" id="PS51078"/>
    </source>
</evidence>
<dbReference type="SUPFAM" id="SSF46785">
    <property type="entry name" value="Winged helix' DNA-binding domain"/>
    <property type="match status" value="1"/>
</dbReference>
<accession>A0ABW1MIY8</accession>
<keyword evidence="3" id="KW-0804">Transcription</keyword>
<dbReference type="InterPro" id="IPR011991">
    <property type="entry name" value="ArsR-like_HTH"/>
</dbReference>
<dbReference type="EMBL" id="JBHSPX010000004">
    <property type="protein sequence ID" value="MFC6063158.1"/>
    <property type="molecule type" value="Genomic_DNA"/>
</dbReference>
<keyword evidence="2" id="KW-0238">DNA-binding</keyword>
<dbReference type="Proteomes" id="UP001596139">
    <property type="component" value="Unassembled WGS sequence"/>
</dbReference>
<sequence>MADNRTDKNAEASGESRGISVLHNGISVLRTFSAAEPLLGVTDIAARVGLHKSTVSRLLATLEQEGLVERDPETRRFRLGLGVIAMAGPLLADLDVRRVAHPVLRELARRTGETSALMLWNGSESLSVEQVPSRHEVKHTTPLGTRYRTAHSASVQVFLGGLAEERARTLLTDGTLVPPGPDDDTALDTYLRRLHEARKRGYATNYGETSLQEVGVAAPVFDHRGDIAAAVLASAPRFRVSPDELPVLGDAVRAAADQVTERLGGHRPASDGG</sequence>
<reference evidence="7" key="1">
    <citation type="journal article" date="2019" name="Int. J. Syst. Evol. Microbiol.">
        <title>The Global Catalogue of Microorganisms (GCM) 10K type strain sequencing project: providing services to taxonomists for standard genome sequencing and annotation.</title>
        <authorList>
            <consortium name="The Broad Institute Genomics Platform"/>
            <consortium name="The Broad Institute Genome Sequencing Center for Infectious Disease"/>
            <person name="Wu L."/>
            <person name="Ma J."/>
        </authorList>
    </citation>
    <scope>NUCLEOTIDE SEQUENCE [LARGE SCALE GENOMIC DNA]</scope>
    <source>
        <strain evidence="7">CGMCC 1.15180</strain>
    </source>
</reference>